<feature type="compositionally biased region" description="Basic and acidic residues" evidence="2">
    <location>
        <begin position="789"/>
        <end position="805"/>
    </location>
</feature>
<feature type="compositionally biased region" description="Polar residues" evidence="2">
    <location>
        <begin position="451"/>
        <end position="462"/>
    </location>
</feature>
<feature type="compositionally biased region" description="Polar residues" evidence="2">
    <location>
        <begin position="1117"/>
        <end position="1126"/>
    </location>
</feature>
<dbReference type="InterPro" id="IPR001254">
    <property type="entry name" value="Trypsin_dom"/>
</dbReference>
<feature type="region of interest" description="Disordered" evidence="2">
    <location>
        <begin position="564"/>
        <end position="1185"/>
    </location>
</feature>
<dbReference type="SMART" id="SM00020">
    <property type="entry name" value="Tryp_SPc"/>
    <property type="match status" value="1"/>
</dbReference>
<keyword evidence="3" id="KW-0732">Signal</keyword>
<feature type="chain" id="PRO_5001794768" description="Peptidase S1 domain-containing protein" evidence="3">
    <location>
        <begin position="22"/>
        <end position="1211"/>
    </location>
</feature>
<feature type="compositionally biased region" description="Basic and acidic residues" evidence="2">
    <location>
        <begin position="1144"/>
        <end position="1155"/>
    </location>
</feature>
<name>A0A085LUH8_9BILA</name>
<feature type="compositionally biased region" description="Basic and acidic residues" evidence="2">
    <location>
        <begin position="1086"/>
        <end position="1106"/>
    </location>
</feature>
<feature type="compositionally biased region" description="Polar residues" evidence="2">
    <location>
        <begin position="293"/>
        <end position="309"/>
    </location>
</feature>
<feature type="compositionally biased region" description="Basic and acidic residues" evidence="2">
    <location>
        <begin position="816"/>
        <end position="855"/>
    </location>
</feature>
<dbReference type="PANTHER" id="PTHR24253:SF185">
    <property type="entry name" value="PEPTIDASE S1 DOMAIN-CONTAINING PROTEIN"/>
    <property type="match status" value="1"/>
</dbReference>
<feature type="compositionally biased region" description="Basic and acidic residues" evidence="2">
    <location>
        <begin position="575"/>
        <end position="594"/>
    </location>
</feature>
<dbReference type="Gene3D" id="2.40.10.10">
    <property type="entry name" value="Trypsin-like serine proteases"/>
    <property type="match status" value="1"/>
</dbReference>
<dbReference type="Proteomes" id="UP000030764">
    <property type="component" value="Unassembled WGS sequence"/>
</dbReference>
<feature type="compositionally biased region" description="Basic and acidic residues" evidence="2">
    <location>
        <begin position="310"/>
        <end position="321"/>
    </location>
</feature>
<accession>A0A085LUH8</accession>
<evidence type="ECO:0000256" key="1">
    <source>
        <dbReference type="ARBA" id="ARBA00023157"/>
    </source>
</evidence>
<feature type="compositionally biased region" description="Basic and acidic residues" evidence="2">
    <location>
        <begin position="463"/>
        <end position="482"/>
    </location>
</feature>
<evidence type="ECO:0000259" key="4">
    <source>
        <dbReference type="PROSITE" id="PS50240"/>
    </source>
</evidence>
<dbReference type="PANTHER" id="PTHR24253">
    <property type="entry name" value="TRANSMEMBRANE PROTEASE SERINE"/>
    <property type="match status" value="1"/>
</dbReference>
<feature type="compositionally biased region" description="Basic and acidic residues" evidence="2">
    <location>
        <begin position="954"/>
        <end position="967"/>
    </location>
</feature>
<sequence length="1211" mass="133582">MALLRATVVFLTSLLFNTSSAEDIPCGTAVFGKGTRNGNNRILGANVAVPHAYPWHAFIQTPKGTFSGSAVRFSSGNFIDAVLTSAQVVTVNDKLISPSNVTVYLGLHDRAKKAKARAYVYSIERFSLSDGTNVQAMASDAAVLHLKQPVPLSDYIRPICLPDEEQIEPRDSCVITGLNHISIQRPTSNLLHAMQLRILPAKDCLKHYAFYNDSKHYCVGTSLANICPGDVGSPVACQKNGRWVQMAFATNGADCDRKEHVPSLLSRATQRKVFRGKPCEVRIAEESHPAKQENVTKTNDTTQSHSLNKNKQERTDDKDSLQDGTMNVHNKRAPKNTESGKEKRSIVDGARNTQSDKQSDNQEGDSLKEKNETANREIRPEMENKESRSVGIDALSGRDSTVQPNQQKETSSKANLEESKLAATDLFNSTMNERREGENTTANESRREGTDNGTKQTGQTGMTREDVHAENRTDYKANEERINANGRNGPRTDQNKKEKEEDMKNSLPTKTQKTEDAQSEVLEEALDVTRSRDLDNKNNINDKKKINAVENENTPVNAAYFSHAENASSKAQPEVQRKKDDPSNEERYNKEPHRTAQRAASTEERNSQKGTKNARKENGANIESSKNGSLRNDHLKSDQEAKSPDLGKEIPDDEEETRQGNGTAAFHTQTTVNKNEKTECRIPKTDHSSAVGQQGKKKKFEEGQDGNGNAATTLPKGGATTMESTEPKRKEEQSNAPTVQKDNFIGNEDDSSLQGKLDHTACEDDENTSPMEEGKPGGVKENAVQQEAFIRDKENVETNSSRRFEVNQIASSPIGHDVHYESTEGHSSDAERNISKEERPNTTKRSKENAEKEKSASFTIQSARNVSNNPNNALTKGHSAEQANKSEEKEEEERPASLEGTQYSPNRTNSTMTSANTKEDNTGESHLEAVRQSDGSGKDEFAKGSDNLVNDSLTETRDPSDLGRSEQKGNSQLEKAGLNGRNANDSLKGKVEEEEEEEEVWKTAEEDEISDNDKKTNSVNERQNAEGGQKRELNESGLDDGMRPNVTESKPLSPKPHNEGTNNVSIEQPYEGASLQSAIPGTAKENNSKELQEGKATHKEEVEHPSNETAPSRMDDLQNSQRNDNLTGEPLTAAPNPNVANMKNESKTKLPHEEDNSMAPLSPSEHTVGNSSTKPEELKDTQATTPQLSFFARAIKTVTDAYLSARKQLRH</sequence>
<dbReference type="Pfam" id="PF00089">
    <property type="entry name" value="Trypsin"/>
    <property type="match status" value="1"/>
</dbReference>
<feature type="signal peptide" evidence="3">
    <location>
        <begin position="1"/>
        <end position="21"/>
    </location>
</feature>
<feature type="domain" description="Peptidase S1" evidence="4">
    <location>
        <begin position="42"/>
        <end position="274"/>
    </location>
</feature>
<feature type="compositionally biased region" description="Basic and acidic residues" evidence="2">
    <location>
        <begin position="493"/>
        <end position="504"/>
    </location>
</feature>
<dbReference type="InterPro" id="IPR043504">
    <property type="entry name" value="Peptidase_S1_PA_chymotrypsin"/>
</dbReference>
<gene>
    <name evidence="5" type="ORF">M513_10479</name>
</gene>
<feature type="compositionally biased region" description="Polar residues" evidence="2">
    <location>
        <begin position="398"/>
        <end position="414"/>
    </location>
</feature>
<dbReference type="InterPro" id="IPR009003">
    <property type="entry name" value="Peptidase_S1_PA"/>
</dbReference>
<dbReference type="EMBL" id="KL363288">
    <property type="protein sequence ID" value="KFD48624.1"/>
    <property type="molecule type" value="Genomic_DNA"/>
</dbReference>
<feature type="compositionally biased region" description="Basic and acidic residues" evidence="2">
    <location>
        <begin position="357"/>
        <end position="388"/>
    </location>
</feature>
<feature type="compositionally biased region" description="Basic and acidic residues" evidence="2">
    <location>
        <begin position="631"/>
        <end position="650"/>
    </location>
</feature>
<dbReference type="GO" id="GO:0006508">
    <property type="term" value="P:proteolysis"/>
    <property type="evidence" value="ECO:0007669"/>
    <property type="project" value="InterPro"/>
</dbReference>
<keyword evidence="1" id="KW-1015">Disulfide bond</keyword>
<dbReference type="SUPFAM" id="SSF50494">
    <property type="entry name" value="Trypsin-like serine proteases"/>
    <property type="match status" value="1"/>
</dbReference>
<evidence type="ECO:0000256" key="2">
    <source>
        <dbReference type="SAM" id="MobiDB-lite"/>
    </source>
</evidence>
<proteinExistence type="predicted"/>
<protein>
    <recommendedName>
        <fullName evidence="4">Peptidase S1 domain-containing protein</fullName>
    </recommendedName>
</protein>
<feature type="compositionally biased region" description="Basic and acidic residues" evidence="2">
    <location>
        <begin position="917"/>
        <end position="943"/>
    </location>
</feature>
<feature type="compositionally biased region" description="Polar residues" evidence="2">
    <location>
        <begin position="856"/>
        <end position="874"/>
    </location>
</feature>
<evidence type="ECO:0000256" key="3">
    <source>
        <dbReference type="SAM" id="SignalP"/>
    </source>
</evidence>
<dbReference type="GO" id="GO:0004252">
    <property type="term" value="F:serine-type endopeptidase activity"/>
    <property type="evidence" value="ECO:0007669"/>
    <property type="project" value="InterPro"/>
</dbReference>
<feature type="compositionally biased region" description="Polar residues" evidence="2">
    <location>
        <begin position="1164"/>
        <end position="1173"/>
    </location>
</feature>
<evidence type="ECO:0000313" key="5">
    <source>
        <dbReference type="EMBL" id="KFD48624.1"/>
    </source>
</evidence>
<dbReference type="PROSITE" id="PS50240">
    <property type="entry name" value="TRYPSIN_DOM"/>
    <property type="match status" value="1"/>
</dbReference>
<feature type="region of interest" description="Disordered" evidence="2">
    <location>
        <begin position="283"/>
        <end position="519"/>
    </location>
</feature>
<feature type="compositionally biased region" description="Polar residues" evidence="2">
    <location>
        <begin position="659"/>
        <end position="673"/>
    </location>
</feature>
<dbReference type="AlphaFoldDB" id="A0A085LUH8"/>
<feature type="compositionally biased region" description="Polar residues" evidence="2">
    <location>
        <begin position="621"/>
        <end position="630"/>
    </location>
</feature>
<evidence type="ECO:0000313" key="6">
    <source>
        <dbReference type="Proteomes" id="UP000030764"/>
    </source>
</evidence>
<organism evidence="5 6">
    <name type="scientific">Trichuris suis</name>
    <name type="common">pig whipworm</name>
    <dbReference type="NCBI Taxonomy" id="68888"/>
    <lineage>
        <taxon>Eukaryota</taxon>
        <taxon>Metazoa</taxon>
        <taxon>Ecdysozoa</taxon>
        <taxon>Nematoda</taxon>
        <taxon>Enoplea</taxon>
        <taxon>Dorylaimia</taxon>
        <taxon>Trichinellida</taxon>
        <taxon>Trichuridae</taxon>
        <taxon>Trichuris</taxon>
    </lineage>
</organism>
<feature type="compositionally biased region" description="Basic and acidic residues" evidence="2">
    <location>
        <begin position="884"/>
        <end position="896"/>
    </location>
</feature>
<feature type="compositionally biased region" description="Basic and acidic residues" evidence="2">
    <location>
        <begin position="432"/>
        <end position="450"/>
    </location>
</feature>
<feature type="compositionally biased region" description="Basic and acidic residues" evidence="2">
    <location>
        <begin position="674"/>
        <end position="687"/>
    </location>
</feature>
<feature type="compositionally biased region" description="Polar residues" evidence="2">
    <location>
        <begin position="899"/>
        <end position="916"/>
    </location>
</feature>
<reference evidence="5 6" key="1">
    <citation type="journal article" date="2014" name="Nat. Genet.">
        <title>Genome and transcriptome of the porcine whipworm Trichuris suis.</title>
        <authorList>
            <person name="Jex A.R."/>
            <person name="Nejsum P."/>
            <person name="Schwarz E.M."/>
            <person name="Hu L."/>
            <person name="Young N.D."/>
            <person name="Hall R.S."/>
            <person name="Korhonen P.K."/>
            <person name="Liao S."/>
            <person name="Thamsborg S."/>
            <person name="Xia J."/>
            <person name="Xu P."/>
            <person name="Wang S."/>
            <person name="Scheerlinck J.P."/>
            <person name="Hofmann A."/>
            <person name="Sternberg P.W."/>
            <person name="Wang J."/>
            <person name="Gasser R.B."/>
        </authorList>
    </citation>
    <scope>NUCLEOTIDE SEQUENCE [LARGE SCALE GENOMIC DNA]</scope>
    <source>
        <strain evidence="5">DCEP-RM93M</strain>
    </source>
</reference>
<feature type="compositionally biased region" description="Acidic residues" evidence="2">
    <location>
        <begin position="992"/>
        <end position="1010"/>
    </location>
</feature>
<keyword evidence="6" id="KW-1185">Reference proteome</keyword>